<gene>
    <name evidence="18" type="ORF">ACFPOE_22020</name>
</gene>
<evidence type="ECO:0000256" key="1">
    <source>
        <dbReference type="ARBA" id="ARBA00000085"/>
    </source>
</evidence>
<dbReference type="Gene3D" id="3.30.450.20">
    <property type="entry name" value="PAS domain"/>
    <property type="match status" value="1"/>
</dbReference>
<dbReference type="RefSeq" id="WP_376852488.1">
    <property type="nucleotide sequence ID" value="NZ_JBHSMF010000015.1"/>
</dbReference>
<evidence type="ECO:0000313" key="19">
    <source>
        <dbReference type="Proteomes" id="UP001596037"/>
    </source>
</evidence>
<evidence type="ECO:0000256" key="6">
    <source>
        <dbReference type="ARBA" id="ARBA00022692"/>
    </source>
</evidence>
<dbReference type="InterPro" id="IPR036641">
    <property type="entry name" value="HPT_dom_sf"/>
</dbReference>
<proteinExistence type="predicted"/>
<comment type="subcellular location">
    <subcellularLocation>
        <location evidence="2">Cell membrane</location>
        <topology evidence="2">Multi-pass membrane protein</topology>
    </subcellularLocation>
</comment>
<dbReference type="InterPro" id="IPR003594">
    <property type="entry name" value="HATPase_dom"/>
</dbReference>
<protein>
    <recommendedName>
        <fullName evidence="3">histidine kinase</fullName>
        <ecNumber evidence="3">2.7.13.3</ecNumber>
    </recommendedName>
</protein>
<dbReference type="InterPro" id="IPR008207">
    <property type="entry name" value="Sig_transdc_His_kin_Hpt_dom"/>
</dbReference>
<dbReference type="InterPro" id="IPR001789">
    <property type="entry name" value="Sig_transdc_resp-reg_receiver"/>
</dbReference>
<dbReference type="PANTHER" id="PTHR45339:SF1">
    <property type="entry name" value="HYBRID SIGNAL TRANSDUCTION HISTIDINE KINASE J"/>
    <property type="match status" value="1"/>
</dbReference>
<dbReference type="SMART" id="SM00387">
    <property type="entry name" value="HATPase_c"/>
    <property type="match status" value="1"/>
</dbReference>
<evidence type="ECO:0000256" key="7">
    <source>
        <dbReference type="ARBA" id="ARBA00022741"/>
    </source>
</evidence>
<dbReference type="SMART" id="SM00073">
    <property type="entry name" value="HPT"/>
    <property type="match status" value="1"/>
</dbReference>
<keyword evidence="9 14" id="KW-1133">Transmembrane helix</keyword>
<dbReference type="PANTHER" id="PTHR45339">
    <property type="entry name" value="HYBRID SIGNAL TRANSDUCTION HISTIDINE KINASE J"/>
    <property type="match status" value="1"/>
</dbReference>
<keyword evidence="4" id="KW-1003">Cell membrane</keyword>
<dbReference type="InterPro" id="IPR011006">
    <property type="entry name" value="CheY-like_superfamily"/>
</dbReference>
<evidence type="ECO:0000313" key="18">
    <source>
        <dbReference type="EMBL" id="MFC5500236.1"/>
    </source>
</evidence>
<accession>A0ABW0NI17</accession>
<evidence type="ECO:0000256" key="14">
    <source>
        <dbReference type="SAM" id="Phobius"/>
    </source>
</evidence>
<dbReference type="Gene3D" id="3.40.50.2300">
    <property type="match status" value="2"/>
</dbReference>
<dbReference type="EMBL" id="JBHSMF010000015">
    <property type="protein sequence ID" value="MFC5500236.1"/>
    <property type="molecule type" value="Genomic_DNA"/>
</dbReference>
<evidence type="ECO:0000256" key="2">
    <source>
        <dbReference type="ARBA" id="ARBA00004651"/>
    </source>
</evidence>
<dbReference type="SMART" id="SM00448">
    <property type="entry name" value="REC"/>
    <property type="match status" value="2"/>
</dbReference>
<keyword evidence="8" id="KW-0067">ATP-binding</keyword>
<dbReference type="PROSITE" id="PS50110">
    <property type="entry name" value="RESPONSE_REGULATORY"/>
    <property type="match status" value="2"/>
</dbReference>
<dbReference type="InterPro" id="IPR004358">
    <property type="entry name" value="Sig_transdc_His_kin-like_C"/>
</dbReference>
<keyword evidence="6 14" id="KW-0812">Transmembrane</keyword>
<dbReference type="PROSITE" id="PS50109">
    <property type="entry name" value="HIS_KIN"/>
    <property type="match status" value="1"/>
</dbReference>
<dbReference type="Gene3D" id="3.30.565.10">
    <property type="entry name" value="Histidine kinase-like ATPase, C-terminal domain"/>
    <property type="match status" value="1"/>
</dbReference>
<dbReference type="Pfam" id="PF02743">
    <property type="entry name" value="dCache_1"/>
    <property type="match status" value="1"/>
</dbReference>
<dbReference type="Pfam" id="PF00512">
    <property type="entry name" value="HisKA"/>
    <property type="match status" value="1"/>
</dbReference>
<feature type="domain" description="Histidine kinase" evidence="15">
    <location>
        <begin position="473"/>
        <end position="700"/>
    </location>
</feature>
<dbReference type="SUPFAM" id="SSF47384">
    <property type="entry name" value="Homodimeric domain of signal transducing histidine kinase"/>
    <property type="match status" value="1"/>
</dbReference>
<evidence type="ECO:0000256" key="9">
    <source>
        <dbReference type="ARBA" id="ARBA00022989"/>
    </source>
</evidence>
<dbReference type="Proteomes" id="UP001596037">
    <property type="component" value="Unassembled WGS sequence"/>
</dbReference>
<evidence type="ECO:0000256" key="12">
    <source>
        <dbReference type="PROSITE-ProRule" id="PRU00110"/>
    </source>
</evidence>
<sequence length="1117" mass="118843">MPAARGRRMFSLRRILAASLVLLAALPALLVAWMLTRASTSAVEDLAAKILTQVAALVQTGTEAHLRQAHDVLNGLVSERPNQAELQRAREGLRSLGQYEAMAMALSRQLPEIPSIHFGNLRGEYLGVTAGADGARVGVRRAGGQGRSFYLVNLPGERQRVQSVDSRNFEPRTTPWYAGAVMAKGRVFSPVQLSSGRRQLVVSLSQPVYDVDGGVAGVFGLDLSLQQLADVLRTQRISARGAAFVVDEKGLLVASSAGDPLFGDDAAGSHRRTPADSTNPIVRAGFAELQKIWAERSADSVAVDTALRRLPAGNDTLLMVQRPFGEALGLRWTLVVAAPETDFTAEVTRAGRVSLAAMALLILLGTLLAFLIAQRLGQRLRALSVAAARLGQGEIPPVQEATRIREVHELSVVLHDSAVQLEHFRRQVEADAKALQDANDTLESRVRDRTAQLAASREEALSAARAKSAFLATMSHEIRTPLNGIVGMSTLLAETSLDAEQRDYLATVRLSSDQLLSVINDILDFSKIESGKLELEQEPFSLRSAVEEACDIAAPRAREKGLELIIDIADQGPGAIPEAVLGDVTRLRQVLINLINNAVKFTAAGEVSIHVRQLPAADAAGRKLLEFRVSDSGIGIPTDRIGSLFEAFTQVDTSTTRKYGGTGLGLAICKRLVDLMGGQIGVESQPGAGSTFWFTIAAAPALLAPSFDPADAAMLHSIRTLVVDDHATNVRILTRQLERWGMQVVSADSGAQALGWMAQSPAPPDIVITDMHMPQMDGLALARALKANPRWQAIPIVLLSSGFMPAAEDGAQLFSARLLKPARQNQLFETVLRCLSADPSSAGRVPAVPADLRKNVSVLVADDNAVNLKVACAMLVKLGYDIATASDGREAVEVFAHAAARGERFGAILMDVNMPDVDGLQATRQIQWAWGERAPPVIALTAAASSEDRERCEAAGMVDYLTKPLMVADLARMLEKWIPAAAGGAPLEAAAGPIPVTPGVPGALVDFARLEEFRDYDDEALTMTSEVIALFRADAPLRLDAIGSAIAAGDGPALAQAAHALKGSAANVGAAAIGQVAGELEALSPQQVPAQAAALLAQLRVLWPQTVAAIARWNAPR</sequence>
<evidence type="ECO:0000256" key="11">
    <source>
        <dbReference type="ARBA" id="ARBA00023136"/>
    </source>
</evidence>
<dbReference type="Pfam" id="PF02518">
    <property type="entry name" value="HATPase_c"/>
    <property type="match status" value="1"/>
</dbReference>
<keyword evidence="5 13" id="KW-0597">Phosphoprotein</keyword>
<feature type="transmembrane region" description="Helical" evidence="14">
    <location>
        <begin position="353"/>
        <end position="373"/>
    </location>
</feature>
<reference evidence="19" key="1">
    <citation type="journal article" date="2019" name="Int. J. Syst. Evol. Microbiol.">
        <title>The Global Catalogue of Microorganisms (GCM) 10K type strain sequencing project: providing services to taxonomists for standard genome sequencing and annotation.</title>
        <authorList>
            <consortium name="The Broad Institute Genomics Platform"/>
            <consortium name="The Broad Institute Genome Sequencing Center for Infectious Disease"/>
            <person name="Wu L."/>
            <person name="Ma J."/>
        </authorList>
    </citation>
    <scope>NUCLEOTIDE SEQUENCE [LARGE SCALE GENOMIC DNA]</scope>
    <source>
        <strain evidence="19">CCUG 57401</strain>
    </source>
</reference>
<evidence type="ECO:0000256" key="8">
    <source>
        <dbReference type="ARBA" id="ARBA00022840"/>
    </source>
</evidence>
<organism evidence="18 19">
    <name type="scientific">Caenimonas terrae</name>
    <dbReference type="NCBI Taxonomy" id="696074"/>
    <lineage>
        <taxon>Bacteria</taxon>
        <taxon>Pseudomonadati</taxon>
        <taxon>Pseudomonadota</taxon>
        <taxon>Betaproteobacteria</taxon>
        <taxon>Burkholderiales</taxon>
        <taxon>Comamonadaceae</taxon>
        <taxon>Caenimonas</taxon>
    </lineage>
</organism>
<evidence type="ECO:0000256" key="5">
    <source>
        <dbReference type="ARBA" id="ARBA00022553"/>
    </source>
</evidence>
<feature type="domain" description="Response regulatory" evidence="16">
    <location>
        <begin position="857"/>
        <end position="978"/>
    </location>
</feature>
<dbReference type="Gene3D" id="6.10.340.10">
    <property type="match status" value="1"/>
</dbReference>
<dbReference type="InterPro" id="IPR036097">
    <property type="entry name" value="HisK_dim/P_sf"/>
</dbReference>
<evidence type="ECO:0000256" key="13">
    <source>
        <dbReference type="PROSITE-ProRule" id="PRU00169"/>
    </source>
</evidence>
<keyword evidence="10" id="KW-0902">Two-component regulatory system</keyword>
<dbReference type="InterPro" id="IPR003661">
    <property type="entry name" value="HisK_dim/P_dom"/>
</dbReference>
<keyword evidence="11 14" id="KW-0472">Membrane</keyword>
<feature type="domain" description="HPt" evidence="17">
    <location>
        <begin position="1020"/>
        <end position="1113"/>
    </location>
</feature>
<dbReference type="CDD" id="cd00082">
    <property type="entry name" value="HisKA"/>
    <property type="match status" value="1"/>
</dbReference>
<name>A0ABW0NI17_9BURK</name>
<dbReference type="Gene3D" id="1.20.120.160">
    <property type="entry name" value="HPT domain"/>
    <property type="match status" value="1"/>
</dbReference>
<dbReference type="CDD" id="cd17546">
    <property type="entry name" value="REC_hyHK_CKI1_RcsC-like"/>
    <property type="match status" value="2"/>
</dbReference>
<evidence type="ECO:0000256" key="3">
    <source>
        <dbReference type="ARBA" id="ARBA00012438"/>
    </source>
</evidence>
<dbReference type="SMART" id="SM00388">
    <property type="entry name" value="HisKA"/>
    <property type="match status" value="1"/>
</dbReference>
<dbReference type="SUPFAM" id="SSF47226">
    <property type="entry name" value="Histidine-containing phosphotransfer domain, HPT domain"/>
    <property type="match status" value="1"/>
</dbReference>
<keyword evidence="7" id="KW-0547">Nucleotide-binding</keyword>
<evidence type="ECO:0000259" key="16">
    <source>
        <dbReference type="PROSITE" id="PS50110"/>
    </source>
</evidence>
<evidence type="ECO:0000256" key="10">
    <source>
        <dbReference type="ARBA" id="ARBA00023012"/>
    </source>
</evidence>
<keyword evidence="19" id="KW-1185">Reference proteome</keyword>
<dbReference type="EC" id="2.7.13.3" evidence="3"/>
<feature type="modified residue" description="4-aspartylphosphate" evidence="13">
    <location>
        <position position="911"/>
    </location>
</feature>
<dbReference type="CDD" id="cd00088">
    <property type="entry name" value="HPT"/>
    <property type="match status" value="1"/>
</dbReference>
<dbReference type="InterPro" id="IPR033479">
    <property type="entry name" value="dCache_1"/>
</dbReference>
<dbReference type="PROSITE" id="PS50894">
    <property type="entry name" value="HPT"/>
    <property type="match status" value="1"/>
</dbReference>
<feature type="modified residue" description="Phosphohistidine" evidence="12">
    <location>
        <position position="1059"/>
    </location>
</feature>
<dbReference type="InterPro" id="IPR005467">
    <property type="entry name" value="His_kinase_dom"/>
</dbReference>
<feature type="domain" description="Response regulatory" evidence="16">
    <location>
        <begin position="719"/>
        <end position="835"/>
    </location>
</feature>
<evidence type="ECO:0000259" key="17">
    <source>
        <dbReference type="PROSITE" id="PS50894"/>
    </source>
</evidence>
<comment type="caution">
    <text evidence="18">The sequence shown here is derived from an EMBL/GenBank/DDBJ whole genome shotgun (WGS) entry which is preliminary data.</text>
</comment>
<dbReference type="SUPFAM" id="SSF55874">
    <property type="entry name" value="ATPase domain of HSP90 chaperone/DNA topoisomerase II/histidine kinase"/>
    <property type="match status" value="1"/>
</dbReference>
<dbReference type="Pfam" id="PF00072">
    <property type="entry name" value="Response_reg"/>
    <property type="match status" value="2"/>
</dbReference>
<dbReference type="Pfam" id="PF01627">
    <property type="entry name" value="Hpt"/>
    <property type="match status" value="1"/>
</dbReference>
<evidence type="ECO:0000256" key="4">
    <source>
        <dbReference type="ARBA" id="ARBA00022475"/>
    </source>
</evidence>
<comment type="catalytic activity">
    <reaction evidence="1">
        <text>ATP + protein L-histidine = ADP + protein N-phospho-L-histidine.</text>
        <dbReference type="EC" id="2.7.13.3"/>
    </reaction>
</comment>
<dbReference type="SUPFAM" id="SSF52172">
    <property type="entry name" value="CheY-like"/>
    <property type="match status" value="2"/>
</dbReference>
<dbReference type="Gene3D" id="1.10.287.130">
    <property type="match status" value="1"/>
</dbReference>
<feature type="modified residue" description="4-aspartylphosphate" evidence="13">
    <location>
        <position position="770"/>
    </location>
</feature>
<evidence type="ECO:0000259" key="15">
    <source>
        <dbReference type="PROSITE" id="PS50109"/>
    </source>
</evidence>
<dbReference type="PRINTS" id="PR00344">
    <property type="entry name" value="BCTRLSENSOR"/>
</dbReference>
<dbReference type="CDD" id="cd16922">
    <property type="entry name" value="HATPase_EvgS-ArcB-TorS-like"/>
    <property type="match status" value="1"/>
</dbReference>
<dbReference type="InterPro" id="IPR036890">
    <property type="entry name" value="HATPase_C_sf"/>
</dbReference>